<name>A0A2T4GFZ5_FUSCU</name>
<dbReference type="AlphaFoldDB" id="A0A2T4GFZ5"/>
<feature type="region of interest" description="Disordered" evidence="6">
    <location>
        <begin position="22"/>
        <end position="69"/>
    </location>
</feature>
<feature type="region of interest" description="Disordered" evidence="6">
    <location>
        <begin position="145"/>
        <end position="166"/>
    </location>
</feature>
<evidence type="ECO:0000256" key="1">
    <source>
        <dbReference type="ARBA" id="ARBA00004123"/>
    </source>
</evidence>
<evidence type="ECO:0008006" key="9">
    <source>
        <dbReference type="Google" id="ProtNLM"/>
    </source>
</evidence>
<keyword evidence="5" id="KW-0539">Nucleus</keyword>
<dbReference type="PANTHER" id="PTHR46481:SF10">
    <property type="entry name" value="ZINC FINGER BED DOMAIN-CONTAINING PROTEIN 39"/>
    <property type="match status" value="1"/>
</dbReference>
<keyword evidence="3" id="KW-0863">Zinc-finger</keyword>
<dbReference type="InterPro" id="IPR052035">
    <property type="entry name" value="ZnF_BED_domain_contain"/>
</dbReference>
<keyword evidence="4" id="KW-0862">Zinc</keyword>
<dbReference type="InterPro" id="IPR012337">
    <property type="entry name" value="RNaseH-like_sf"/>
</dbReference>
<evidence type="ECO:0000313" key="8">
    <source>
        <dbReference type="Proteomes" id="UP000241587"/>
    </source>
</evidence>
<gene>
    <name evidence="7" type="ORF">FCULG_00012869</name>
</gene>
<comment type="subcellular location">
    <subcellularLocation>
        <location evidence="1">Nucleus</location>
    </subcellularLocation>
</comment>
<accession>A0A2T4GFZ5</accession>
<dbReference type="PANTHER" id="PTHR46481">
    <property type="entry name" value="ZINC FINGER BED DOMAIN-CONTAINING PROTEIN 4"/>
    <property type="match status" value="1"/>
</dbReference>
<evidence type="ECO:0000256" key="2">
    <source>
        <dbReference type="ARBA" id="ARBA00022723"/>
    </source>
</evidence>
<dbReference type="OMA" id="CHGHVIN"/>
<dbReference type="GO" id="GO:0008270">
    <property type="term" value="F:zinc ion binding"/>
    <property type="evidence" value="ECO:0007669"/>
    <property type="project" value="UniProtKB-KW"/>
</dbReference>
<dbReference type="SUPFAM" id="SSF53098">
    <property type="entry name" value="Ribonuclease H-like"/>
    <property type="match status" value="1"/>
</dbReference>
<evidence type="ECO:0000256" key="4">
    <source>
        <dbReference type="ARBA" id="ARBA00022833"/>
    </source>
</evidence>
<evidence type="ECO:0000256" key="3">
    <source>
        <dbReference type="ARBA" id="ARBA00022771"/>
    </source>
</evidence>
<feature type="compositionally biased region" description="Polar residues" evidence="6">
    <location>
        <begin position="31"/>
        <end position="42"/>
    </location>
</feature>
<keyword evidence="8" id="KW-1185">Reference proteome</keyword>
<keyword evidence="2" id="KW-0479">Metal-binding</keyword>
<proteinExistence type="predicted"/>
<feature type="compositionally biased region" description="Polar residues" evidence="6">
    <location>
        <begin position="147"/>
        <end position="162"/>
    </location>
</feature>
<evidence type="ECO:0000256" key="6">
    <source>
        <dbReference type="SAM" id="MobiDB-lite"/>
    </source>
</evidence>
<sequence length="436" mass="49733">MDSFLSRTPSDRESSIAATIETAAEIPDRQSLPSVESSTSTTPKRKRITTADATWQHTRKPQGSEPERAGPKKDLVFYCKYCSNPPYSTYVSTTFCNHLLKIHSVEAAGSEPNSTKKVRTSLIKEAFNKAGEIEVAKLQEREEQVLRNKSLSTPPTAMSKNSARTHMRSTKIFSEKKLQSSPAKLHLSADVWSAPNHKTFLGICVQFMQEGTKNPYQALLVLPKLPGIDDPGSHSGAEQWKLLQPAIEEYGISRQLGYITGDNHGPNDVLCRLLSHFLDGRGVAWNARHRRIRCHGHVVNLCVQAFLFMDSKEAVLEVCRQIEEMDQASFNIDMMQGWKKRKERGWSQLGPLGKLHNTAIHIRANDYRYNLFRRRAGKVLGLDNDTRWNSWFLLLDAALDKEEHIKWYQDKYYNALVDDYLAPQDWQTLRETRNFL</sequence>
<evidence type="ECO:0000313" key="7">
    <source>
        <dbReference type="EMBL" id="PTD02498.1"/>
    </source>
</evidence>
<evidence type="ECO:0000256" key="5">
    <source>
        <dbReference type="ARBA" id="ARBA00023242"/>
    </source>
</evidence>
<dbReference type="OrthoDB" id="5080788at2759"/>
<organism evidence="7 8">
    <name type="scientific">Fusarium culmorum</name>
    <dbReference type="NCBI Taxonomy" id="5516"/>
    <lineage>
        <taxon>Eukaryota</taxon>
        <taxon>Fungi</taxon>
        <taxon>Dikarya</taxon>
        <taxon>Ascomycota</taxon>
        <taxon>Pezizomycotina</taxon>
        <taxon>Sordariomycetes</taxon>
        <taxon>Hypocreomycetidae</taxon>
        <taxon>Hypocreales</taxon>
        <taxon>Nectriaceae</taxon>
        <taxon>Fusarium</taxon>
    </lineage>
</organism>
<reference evidence="7 8" key="1">
    <citation type="submission" date="2018-02" db="EMBL/GenBank/DDBJ databases">
        <title>Fusarium culmorum secondary metabolites in fungal-bacterial-plant interactions.</title>
        <authorList>
            <person name="Schmidt R."/>
        </authorList>
    </citation>
    <scope>NUCLEOTIDE SEQUENCE [LARGE SCALE GENOMIC DNA]</scope>
    <source>
        <strain evidence="7 8">PV</strain>
    </source>
</reference>
<dbReference type="Proteomes" id="UP000241587">
    <property type="component" value="Unassembled WGS sequence"/>
</dbReference>
<dbReference type="EMBL" id="PVEM01000021">
    <property type="protein sequence ID" value="PTD02498.1"/>
    <property type="molecule type" value="Genomic_DNA"/>
</dbReference>
<protein>
    <recommendedName>
        <fullName evidence="9">BED-type domain-containing protein</fullName>
    </recommendedName>
</protein>
<comment type="caution">
    <text evidence="7">The sequence shown here is derived from an EMBL/GenBank/DDBJ whole genome shotgun (WGS) entry which is preliminary data.</text>
</comment>
<dbReference type="GO" id="GO:0005634">
    <property type="term" value="C:nucleus"/>
    <property type="evidence" value="ECO:0007669"/>
    <property type="project" value="UniProtKB-SubCell"/>
</dbReference>